<comment type="caution">
    <text evidence="1">The sequence shown here is derived from an EMBL/GenBank/DDBJ whole genome shotgun (WGS) entry which is preliminary data.</text>
</comment>
<evidence type="ECO:0000313" key="1">
    <source>
        <dbReference type="EMBL" id="PRP79651.1"/>
    </source>
</evidence>
<dbReference type="EMBL" id="MDYQ01000176">
    <property type="protein sequence ID" value="PRP79651.1"/>
    <property type="molecule type" value="Genomic_DNA"/>
</dbReference>
<gene>
    <name evidence="1" type="ORF">PROFUN_10551</name>
</gene>
<dbReference type="Proteomes" id="UP000241769">
    <property type="component" value="Unassembled WGS sequence"/>
</dbReference>
<evidence type="ECO:0000313" key="2">
    <source>
        <dbReference type="Proteomes" id="UP000241769"/>
    </source>
</evidence>
<sequence>MIKYDAQLWWQEMMRLITYCFVVVELKARAKIFIFQKGSERAHHAPSAVWSLFLAPRIASDQGKTLWFLLFSPYFELNASIISIIMGYHVVTLTFQSVYDLFLTIPQCSICSYQFSRLIALGTPGHPTKLIFLTGERINTGACEGASYTDEFSIALKLTFVHRSNNQKTRKSSIIVEKRYNAQTTMKNTRGSRGTHHHDEKPRIKLDSKALLLSPSDRYLGSTECLCLFLGIFQSVNQRLWSSDPAEASHERMVLISWSFLTETDDDHH</sequence>
<accession>A0A2P6N6S3</accession>
<protein>
    <submittedName>
        <fullName evidence="1">Uncharacterized protein</fullName>
    </submittedName>
</protein>
<organism evidence="1 2">
    <name type="scientific">Planoprotostelium fungivorum</name>
    <dbReference type="NCBI Taxonomy" id="1890364"/>
    <lineage>
        <taxon>Eukaryota</taxon>
        <taxon>Amoebozoa</taxon>
        <taxon>Evosea</taxon>
        <taxon>Variosea</taxon>
        <taxon>Cavosteliida</taxon>
        <taxon>Cavosteliaceae</taxon>
        <taxon>Planoprotostelium</taxon>
    </lineage>
</organism>
<name>A0A2P6N6S3_9EUKA</name>
<dbReference type="AlphaFoldDB" id="A0A2P6N6S3"/>
<proteinExistence type="predicted"/>
<dbReference type="InParanoid" id="A0A2P6N6S3"/>
<keyword evidence="2" id="KW-1185">Reference proteome</keyword>
<reference evidence="1 2" key="1">
    <citation type="journal article" date="2018" name="Genome Biol. Evol.">
        <title>Multiple Roots of Fruiting Body Formation in Amoebozoa.</title>
        <authorList>
            <person name="Hillmann F."/>
            <person name="Forbes G."/>
            <person name="Novohradska S."/>
            <person name="Ferling I."/>
            <person name="Riege K."/>
            <person name="Groth M."/>
            <person name="Westermann M."/>
            <person name="Marz M."/>
            <person name="Spaller T."/>
            <person name="Winckler T."/>
            <person name="Schaap P."/>
            <person name="Glockner G."/>
        </authorList>
    </citation>
    <scope>NUCLEOTIDE SEQUENCE [LARGE SCALE GENOMIC DNA]</scope>
    <source>
        <strain evidence="1 2">Jena</strain>
    </source>
</reference>